<feature type="compositionally biased region" description="Low complexity" evidence="1">
    <location>
        <begin position="296"/>
        <end position="310"/>
    </location>
</feature>
<feature type="chain" id="PRO_5032528451" evidence="3">
    <location>
        <begin position="26"/>
        <end position="1142"/>
    </location>
</feature>
<evidence type="ECO:0000256" key="1">
    <source>
        <dbReference type="SAM" id="MobiDB-lite"/>
    </source>
</evidence>
<keyword evidence="2" id="KW-0812">Transmembrane</keyword>
<feature type="compositionally biased region" description="Acidic residues" evidence="1">
    <location>
        <begin position="850"/>
        <end position="859"/>
    </location>
</feature>
<sequence length="1142" mass="119835">MRKPYLAVPLAAALAAGQAPVVALAADSSAPIAADHKAGTPGFGVNLPGDVKMKTADGKTVTHPCAGRKLAYQSREVPLYAANDTAGKLAVMALDGTEVTNQDDLCFRLAPDADDKGQDLTRMVIPEDLSFLGTPGDTVWVAPATADKTIPPRPMSTGIGAFDSKRMTGDDAVPTNFRDNQVRFEMTDFQGPEGGDVHIYFKNKVSPVVRVLSTTDEKPLSFAYNVGKTNQFSWAFTKPGIYAIQWQARATLDDGSETASDKVTQYWLVGDDPSVGLPKGTTKNLNEVKAAPQSPTTPAETTGKPTTTATQVSTSAKPSETAVPAEPSEPEGETKLTASGHKHGNTGLGVNLPADQKAEGGSQPHVCAGRKLVYQSHNDALYGTRMNGDKLTVMAVDGQQVVPMDSLCFRLPRDADSTGREISRTVITEDTAFLGKPGQAVWLAPQATSSMDKWRPLWSGLGAFDRAHEPNEEAIPSNFKDNLMFFDLVDYKGPGEMQIFFHRAWKNSNDRYFSSADENLHSVPYKVGAHGHFNWTFTEPGIYEITWQGRAEHKDGTTEKTEPVTQYWLVGEDSDVGLPKGTTINLNEVKTYVDGKAPETTAPETTAPESEAPVPAPDGGNAQLCYAAQALSTKPDAFITSGHMDLALAEDDGEVQARLYDDSDVHHPAVRESGTFLFEVPDSAKQEIPKNLKDSFLGDFKQVWMLPQAQVSDLPWLGFSTTALKSDTLAEGTSIKVSLSDVTGPGRIVTWHENVGRLDKELDSADPASHLTYGFNDHDHQAFGFSEPGLYAATFLYTGTARDGGEFKKELRATFAVGDEAIGQARKYKNEGYSSLPAAGEGCASAPGDETGDGPDDEPATPGAGVWEKLAKAIEKLAGAVLALGGILGGGKEPTQPQPPVSPSAPIDTVTTTSDEGSVQQAIIDGLRELENSFIALGNDAGPLFQQLVASDGAEADQGEDSPEGAVVMVEDQSGAAQPAEQPAAPSGGQAPAQQPATQQPAQTVSGGSSGSAPAISQPAAVATGGTETSVGGGESVEGGEDVEGGEVADDLGTVDQAAPEDSLALGGGGGIVSSIDGNSPEKSKAYDAASAVTAGGFWAGLAFGLGAMALIGGIVLFVAAWRALKQVRSGEDDLAPQQAIG</sequence>
<feature type="compositionally biased region" description="Acidic residues" evidence="1">
    <location>
        <begin position="1038"/>
        <end position="1048"/>
    </location>
</feature>
<keyword evidence="3" id="KW-0732">Signal</keyword>
<accession>A0A838WLT6</accession>
<dbReference type="RefSeq" id="WP_181729359.1">
    <property type="nucleotide sequence ID" value="NZ_JACEOR010000046.1"/>
</dbReference>
<dbReference type="NCBIfam" id="TIGR03769">
    <property type="entry name" value="P_ac_wall_RPT"/>
    <property type="match status" value="2"/>
</dbReference>
<keyword evidence="2" id="KW-0472">Membrane</keyword>
<feature type="signal peptide" evidence="3">
    <location>
        <begin position="1"/>
        <end position="25"/>
    </location>
</feature>
<comment type="caution">
    <text evidence="4">The sequence shown here is derived from an EMBL/GenBank/DDBJ whole genome shotgun (WGS) entry which is preliminary data.</text>
</comment>
<reference evidence="4 5" key="1">
    <citation type="submission" date="2020-07" db="EMBL/GenBank/DDBJ databases">
        <authorList>
            <person name="Khare M."/>
        </authorList>
    </citation>
    <scope>NUCLEOTIDE SEQUENCE [LARGE SCALE GENOMIC DNA]</scope>
    <source>
        <strain evidence="4 5">P8776</strain>
    </source>
</reference>
<evidence type="ECO:0000313" key="5">
    <source>
        <dbReference type="Proteomes" id="UP000580709"/>
    </source>
</evidence>
<feature type="region of interest" description="Disordered" evidence="1">
    <location>
        <begin position="973"/>
        <end position="1048"/>
    </location>
</feature>
<dbReference type="AlphaFoldDB" id="A0A838WLT6"/>
<feature type="compositionally biased region" description="Low complexity" evidence="1">
    <location>
        <begin position="1021"/>
        <end position="1030"/>
    </location>
</feature>
<feature type="region of interest" description="Disordered" evidence="1">
    <location>
        <begin position="890"/>
        <end position="917"/>
    </location>
</feature>
<keyword evidence="5" id="KW-1185">Reference proteome</keyword>
<dbReference type="Proteomes" id="UP000580709">
    <property type="component" value="Unassembled WGS sequence"/>
</dbReference>
<feature type="region of interest" description="Disordered" evidence="1">
    <location>
        <begin position="839"/>
        <end position="861"/>
    </location>
</feature>
<name>A0A838WLT6_9CORY</name>
<feature type="transmembrane region" description="Helical" evidence="2">
    <location>
        <begin position="1098"/>
        <end position="1122"/>
    </location>
</feature>
<evidence type="ECO:0000256" key="3">
    <source>
        <dbReference type="SAM" id="SignalP"/>
    </source>
</evidence>
<evidence type="ECO:0000256" key="2">
    <source>
        <dbReference type="SAM" id="Phobius"/>
    </source>
</evidence>
<gene>
    <name evidence="4" type="ORF">H0H28_01270</name>
</gene>
<protein>
    <submittedName>
        <fullName evidence="4">TIGR03769 domain-containing protein</fullName>
    </submittedName>
</protein>
<keyword evidence="2" id="KW-1133">Transmembrane helix</keyword>
<dbReference type="NCBIfam" id="NF038134">
    <property type="entry name" value="choice_anch_M"/>
    <property type="match status" value="3"/>
</dbReference>
<evidence type="ECO:0000313" key="4">
    <source>
        <dbReference type="EMBL" id="MBA4503986.1"/>
    </source>
</evidence>
<proteinExistence type="predicted"/>
<feature type="region of interest" description="Disordered" evidence="1">
    <location>
        <begin position="271"/>
        <end position="363"/>
    </location>
</feature>
<dbReference type="InterPro" id="IPR022435">
    <property type="entry name" value="Surface-anchored_actinobac"/>
</dbReference>
<feature type="compositionally biased region" description="Low complexity" evidence="1">
    <location>
        <begin position="973"/>
        <end position="1007"/>
    </location>
</feature>
<organism evidence="4 5">
    <name type="scientific">Corynebacterium sanguinis</name>
    <dbReference type="NCBI Taxonomy" id="2594913"/>
    <lineage>
        <taxon>Bacteria</taxon>
        <taxon>Bacillati</taxon>
        <taxon>Actinomycetota</taxon>
        <taxon>Actinomycetes</taxon>
        <taxon>Mycobacteriales</taxon>
        <taxon>Corynebacteriaceae</taxon>
        <taxon>Corynebacterium</taxon>
    </lineage>
</organism>
<dbReference type="EMBL" id="JACEOR010000046">
    <property type="protein sequence ID" value="MBA4503986.1"/>
    <property type="molecule type" value="Genomic_DNA"/>
</dbReference>